<dbReference type="Proteomes" id="UP000499080">
    <property type="component" value="Unassembled WGS sequence"/>
</dbReference>
<proteinExistence type="predicted"/>
<dbReference type="EMBL" id="BGPR01001319">
    <property type="protein sequence ID" value="GBM51033.1"/>
    <property type="molecule type" value="Genomic_DNA"/>
</dbReference>
<comment type="caution">
    <text evidence="1">The sequence shown here is derived from an EMBL/GenBank/DDBJ whole genome shotgun (WGS) entry which is preliminary data.</text>
</comment>
<organism evidence="1 2">
    <name type="scientific">Araneus ventricosus</name>
    <name type="common">Orbweaver spider</name>
    <name type="synonym">Epeira ventricosa</name>
    <dbReference type="NCBI Taxonomy" id="182803"/>
    <lineage>
        <taxon>Eukaryota</taxon>
        <taxon>Metazoa</taxon>
        <taxon>Ecdysozoa</taxon>
        <taxon>Arthropoda</taxon>
        <taxon>Chelicerata</taxon>
        <taxon>Arachnida</taxon>
        <taxon>Araneae</taxon>
        <taxon>Araneomorphae</taxon>
        <taxon>Entelegynae</taxon>
        <taxon>Araneoidea</taxon>
        <taxon>Araneidae</taxon>
        <taxon>Araneus</taxon>
    </lineage>
</organism>
<keyword evidence="2" id="KW-1185">Reference proteome</keyword>
<accession>A0A4Y2GBM8</accession>
<dbReference type="AlphaFoldDB" id="A0A4Y2GBM8"/>
<evidence type="ECO:0000313" key="1">
    <source>
        <dbReference type="EMBL" id="GBM51033.1"/>
    </source>
</evidence>
<name>A0A4Y2GBM8_ARAVE</name>
<protein>
    <submittedName>
        <fullName evidence="1">Uncharacterized protein</fullName>
    </submittedName>
</protein>
<reference evidence="1 2" key="1">
    <citation type="journal article" date="2019" name="Sci. Rep.">
        <title>Orb-weaving spider Araneus ventricosus genome elucidates the spidroin gene catalogue.</title>
        <authorList>
            <person name="Kono N."/>
            <person name="Nakamura H."/>
            <person name="Ohtoshi R."/>
            <person name="Moran D.A.P."/>
            <person name="Shinohara A."/>
            <person name="Yoshida Y."/>
            <person name="Fujiwara M."/>
            <person name="Mori M."/>
            <person name="Tomita M."/>
            <person name="Arakawa K."/>
        </authorList>
    </citation>
    <scope>NUCLEOTIDE SEQUENCE [LARGE SCALE GENOMIC DNA]</scope>
</reference>
<gene>
    <name evidence="1" type="ORF">AVEN_201126_1</name>
</gene>
<evidence type="ECO:0000313" key="2">
    <source>
        <dbReference type="Proteomes" id="UP000499080"/>
    </source>
</evidence>
<sequence length="79" mass="8963">MRVKNPLLSHLSHDKGTVGGFTVIMTADISLDGRTDLYIIPRRHCYPQLYRDGILDSLVRPYTGTEDDSFKMLDHTKLG</sequence>